<dbReference type="PANTHER" id="PTHR12840">
    <property type="entry name" value="NADH-UBIQUINONE OXIDOREDUCTASE ASHI SUBUNIT"/>
    <property type="match status" value="1"/>
</dbReference>
<organism evidence="2 3">
    <name type="scientific">Brachionus calyciflorus</name>
    <dbReference type="NCBI Taxonomy" id="104777"/>
    <lineage>
        <taxon>Eukaryota</taxon>
        <taxon>Metazoa</taxon>
        <taxon>Spiralia</taxon>
        <taxon>Gnathifera</taxon>
        <taxon>Rotifera</taxon>
        <taxon>Eurotatoria</taxon>
        <taxon>Monogononta</taxon>
        <taxon>Pseudotrocha</taxon>
        <taxon>Ploima</taxon>
        <taxon>Brachionidae</taxon>
        <taxon>Brachionus</taxon>
    </lineage>
</organism>
<keyword evidence="1" id="KW-0812">Transmembrane</keyword>
<accession>A0A813M287</accession>
<reference evidence="2" key="1">
    <citation type="submission" date="2021-02" db="EMBL/GenBank/DDBJ databases">
        <authorList>
            <person name="Nowell W R."/>
        </authorList>
    </citation>
    <scope>NUCLEOTIDE SEQUENCE</scope>
    <source>
        <strain evidence="2">Ploen Becks lab</strain>
    </source>
</reference>
<dbReference type="PANTHER" id="PTHR12840:SF1">
    <property type="entry name" value="NADH DEHYDROGENASE [UBIQUINONE] 1 BETA SUBCOMPLEX SUBUNIT 8, MITOCHONDRIAL"/>
    <property type="match status" value="1"/>
</dbReference>
<protein>
    <submittedName>
        <fullName evidence="2">Uncharacterized protein</fullName>
    </submittedName>
</protein>
<dbReference type="Pfam" id="PF05821">
    <property type="entry name" value="NDUF_B8"/>
    <property type="match status" value="1"/>
</dbReference>
<gene>
    <name evidence="2" type="ORF">OXX778_LOCUS647</name>
</gene>
<dbReference type="AlphaFoldDB" id="A0A813M287"/>
<comment type="caution">
    <text evidence="2">The sequence shown here is derived from an EMBL/GenBank/DDBJ whole genome shotgun (WGS) entry which is preliminary data.</text>
</comment>
<evidence type="ECO:0000313" key="2">
    <source>
        <dbReference type="EMBL" id="CAF0708659.1"/>
    </source>
</evidence>
<name>A0A813M287_9BILA</name>
<evidence type="ECO:0000313" key="3">
    <source>
        <dbReference type="Proteomes" id="UP000663879"/>
    </source>
</evidence>
<sequence>MNRLALIRSSIIFNQARSFSSSKPALVFAKDFKPGPYPETEAERRAAAKKYGLKPEDYQPYPNDGFGYGDYPNLGRISTDMKSDWGDYDDPYLKRNFGEPIVVTQEQLTAEKVTLRPQRVSFSNIIFWFLFGSVTYIGLHYLMWDYKCYIPLAPKQYPRDALNEGEKHFKI</sequence>
<proteinExistence type="predicted"/>
<dbReference type="OrthoDB" id="2014058at2759"/>
<evidence type="ECO:0000256" key="1">
    <source>
        <dbReference type="SAM" id="Phobius"/>
    </source>
</evidence>
<keyword evidence="1" id="KW-0472">Membrane</keyword>
<dbReference type="GO" id="GO:0005739">
    <property type="term" value="C:mitochondrion"/>
    <property type="evidence" value="ECO:0007669"/>
    <property type="project" value="InterPro"/>
</dbReference>
<keyword evidence="3" id="KW-1185">Reference proteome</keyword>
<feature type="transmembrane region" description="Helical" evidence="1">
    <location>
        <begin position="125"/>
        <end position="144"/>
    </location>
</feature>
<dbReference type="InterPro" id="IPR008699">
    <property type="entry name" value="NDUFB8"/>
</dbReference>
<dbReference type="EMBL" id="CAJNOC010000035">
    <property type="protein sequence ID" value="CAF0708659.1"/>
    <property type="molecule type" value="Genomic_DNA"/>
</dbReference>
<dbReference type="Proteomes" id="UP000663879">
    <property type="component" value="Unassembled WGS sequence"/>
</dbReference>
<keyword evidence="1" id="KW-1133">Transmembrane helix</keyword>